<organism evidence="1 2">
    <name type="scientific">Talaromyces proteolyticus</name>
    <dbReference type="NCBI Taxonomy" id="1131652"/>
    <lineage>
        <taxon>Eukaryota</taxon>
        <taxon>Fungi</taxon>
        <taxon>Dikarya</taxon>
        <taxon>Ascomycota</taxon>
        <taxon>Pezizomycotina</taxon>
        <taxon>Eurotiomycetes</taxon>
        <taxon>Eurotiomycetidae</taxon>
        <taxon>Eurotiales</taxon>
        <taxon>Trichocomaceae</taxon>
        <taxon>Talaromyces</taxon>
        <taxon>Talaromyces sect. Bacilispori</taxon>
    </lineage>
</organism>
<dbReference type="EMBL" id="JAJTJA010000013">
    <property type="protein sequence ID" value="KAH8690642.1"/>
    <property type="molecule type" value="Genomic_DNA"/>
</dbReference>
<name>A0AAD4KFA9_9EURO</name>
<protein>
    <submittedName>
        <fullName evidence="1">Uncharacterized protein</fullName>
    </submittedName>
</protein>
<gene>
    <name evidence="1" type="ORF">BGW36DRAFT_465533</name>
</gene>
<evidence type="ECO:0000313" key="2">
    <source>
        <dbReference type="Proteomes" id="UP001201262"/>
    </source>
</evidence>
<accession>A0AAD4KFA9</accession>
<dbReference type="AlphaFoldDB" id="A0AAD4KFA9"/>
<dbReference type="GeneID" id="70252589"/>
<dbReference type="RefSeq" id="XP_046066838.1">
    <property type="nucleotide sequence ID" value="XM_046222302.1"/>
</dbReference>
<evidence type="ECO:0000313" key="1">
    <source>
        <dbReference type="EMBL" id="KAH8690642.1"/>
    </source>
</evidence>
<proteinExistence type="predicted"/>
<reference evidence="1" key="1">
    <citation type="submission" date="2021-12" db="EMBL/GenBank/DDBJ databases">
        <title>Convergent genome expansion in fungi linked to evolution of root-endophyte symbiosis.</title>
        <authorList>
            <consortium name="DOE Joint Genome Institute"/>
            <person name="Ke Y.-H."/>
            <person name="Bonito G."/>
            <person name="Liao H.-L."/>
            <person name="Looney B."/>
            <person name="Rojas-Flechas A."/>
            <person name="Nash J."/>
            <person name="Hameed K."/>
            <person name="Schadt C."/>
            <person name="Martin F."/>
            <person name="Crous P.W."/>
            <person name="Miettinen O."/>
            <person name="Magnuson J.K."/>
            <person name="Labbe J."/>
            <person name="Jacobson D."/>
            <person name="Doktycz M.J."/>
            <person name="Veneault-Fourrey C."/>
            <person name="Kuo A."/>
            <person name="Mondo S."/>
            <person name="Calhoun S."/>
            <person name="Riley R."/>
            <person name="Ohm R."/>
            <person name="LaButti K."/>
            <person name="Andreopoulos B."/>
            <person name="Pangilinan J."/>
            <person name="Nolan M."/>
            <person name="Tritt A."/>
            <person name="Clum A."/>
            <person name="Lipzen A."/>
            <person name="Daum C."/>
            <person name="Barry K."/>
            <person name="Grigoriev I.V."/>
            <person name="Vilgalys R."/>
        </authorList>
    </citation>
    <scope>NUCLEOTIDE SEQUENCE</scope>
    <source>
        <strain evidence="1">PMI_201</strain>
    </source>
</reference>
<dbReference type="Proteomes" id="UP001201262">
    <property type="component" value="Unassembled WGS sequence"/>
</dbReference>
<keyword evidence="2" id="KW-1185">Reference proteome</keyword>
<sequence>MSLKDLAVSFFSLPHPRTDNDGIENHYHFSIFPAAYSEPDDDIIQVVKVANQFTHIGGPMKLRVLPLQKRVDTVLRFLFTSFTNGLPTSLNNEIQHVLKQLNKYAKFCAYLQTTIPNGIGNGDYGSPTPRPPRRLIFAEGKNIAPCSWSTDDAIFAQAMSARLRELAGPIYIHHTLVDIQIANERDNRAALTTYIAFQHSLIRGIKKQTTDILRGANAGSWYRGGSLVPFTPVNTAGRTLITSPIYEEEDEDEDEETSNGFGRVGRFRKSEATVPFNHDPDGDYPDPTTYYNTKAYRVRGACNLAARINLVLRKPHDSQIEPESIIIPLRRLIITATDTSHNLSLLLGPRFQSSAATQSLYTSTRMKTILIPPIGSDFYSFFHPLDRGCPYRQLGSPTPAERKMCSAVSKLLCFVKQKMGTVGRVLKEDEVSRMMEMWVNEGRGPLEMDVWKYTIGCLDQGLQPDNEWTGN</sequence>
<comment type="caution">
    <text evidence="1">The sequence shown here is derived from an EMBL/GenBank/DDBJ whole genome shotgun (WGS) entry which is preliminary data.</text>
</comment>